<dbReference type="Gene3D" id="1.20.58.530">
    <property type="match status" value="1"/>
</dbReference>
<evidence type="ECO:0000256" key="2">
    <source>
        <dbReference type="ARBA" id="ARBA00023123"/>
    </source>
</evidence>
<evidence type="ECO:0000256" key="3">
    <source>
        <dbReference type="ARBA" id="ARBA00023175"/>
    </source>
</evidence>
<accession>A0A7S2S3X1</accession>
<dbReference type="Gene3D" id="1.20.5.4820">
    <property type="match status" value="1"/>
</dbReference>
<dbReference type="GO" id="GO:0005524">
    <property type="term" value="F:ATP binding"/>
    <property type="evidence" value="ECO:0007669"/>
    <property type="project" value="InterPro"/>
</dbReference>
<dbReference type="Gene3D" id="1.20.120.720">
    <property type="entry name" value="Myosin VI head, motor domain, U50 subdomain"/>
    <property type="match status" value="1"/>
</dbReference>
<feature type="repeat" description="RCC1" evidence="4">
    <location>
        <begin position="725"/>
        <end position="776"/>
    </location>
</feature>
<gene>
    <name evidence="8" type="ORF">QSP1433_LOCUS9817</name>
</gene>
<dbReference type="GO" id="GO:0016459">
    <property type="term" value="C:myosin complex"/>
    <property type="evidence" value="ECO:0007669"/>
    <property type="project" value="UniProtKB-KW"/>
</dbReference>
<dbReference type="PANTHER" id="PTHR22872">
    <property type="entry name" value="BTK-BINDING PROTEIN-RELATED"/>
    <property type="match status" value="1"/>
</dbReference>
<feature type="repeat" description="RCC1" evidence="4">
    <location>
        <begin position="619"/>
        <end position="670"/>
    </location>
</feature>
<dbReference type="SMART" id="SM00015">
    <property type="entry name" value="IQ"/>
    <property type="match status" value="5"/>
</dbReference>
<dbReference type="Pfam" id="PF00063">
    <property type="entry name" value="Myosin_head"/>
    <property type="match status" value="1"/>
</dbReference>
<feature type="repeat" description="RCC1" evidence="4">
    <location>
        <begin position="671"/>
        <end position="724"/>
    </location>
</feature>
<dbReference type="Gene3D" id="1.20.5.190">
    <property type="match status" value="1"/>
</dbReference>
<dbReference type="GO" id="GO:0003779">
    <property type="term" value="F:actin binding"/>
    <property type="evidence" value="ECO:0007669"/>
    <property type="project" value="UniProtKB-KW"/>
</dbReference>
<reference evidence="8" key="1">
    <citation type="submission" date="2021-01" db="EMBL/GenBank/DDBJ databases">
        <authorList>
            <person name="Corre E."/>
            <person name="Pelletier E."/>
            <person name="Niang G."/>
            <person name="Scheremetjew M."/>
            <person name="Finn R."/>
            <person name="Kale V."/>
            <person name="Holt S."/>
            <person name="Cochrane G."/>
            <person name="Meng A."/>
            <person name="Brown T."/>
            <person name="Cohen L."/>
        </authorList>
    </citation>
    <scope>NUCLEOTIDE SEQUENCE</scope>
    <source>
        <strain evidence="8">NY070348D</strain>
    </source>
</reference>
<keyword evidence="5" id="KW-0009">Actin-binding</keyword>
<dbReference type="EMBL" id="HBHK01015597">
    <property type="protein sequence ID" value="CAD9688254.1"/>
    <property type="molecule type" value="Transcribed_RNA"/>
</dbReference>
<keyword evidence="1" id="KW-0677">Repeat</keyword>
<feature type="region of interest" description="Actin-binding" evidence="5">
    <location>
        <begin position="46"/>
        <end position="68"/>
    </location>
</feature>
<keyword evidence="2 5" id="KW-0518">Myosin</keyword>
<dbReference type="InterPro" id="IPR000048">
    <property type="entry name" value="IQ_motif_EF-hand-BS"/>
</dbReference>
<dbReference type="InterPro" id="IPR000408">
    <property type="entry name" value="Reg_chr_condens"/>
</dbReference>
<evidence type="ECO:0000256" key="6">
    <source>
        <dbReference type="SAM" id="MobiDB-lite"/>
    </source>
</evidence>
<dbReference type="InterPro" id="IPR036961">
    <property type="entry name" value="Kinesin_motor_dom_sf"/>
</dbReference>
<feature type="repeat" description="RCC1" evidence="4">
    <location>
        <begin position="557"/>
        <end position="618"/>
    </location>
</feature>
<dbReference type="PROSITE" id="PS50012">
    <property type="entry name" value="RCC1_3"/>
    <property type="match status" value="5"/>
</dbReference>
<evidence type="ECO:0000256" key="4">
    <source>
        <dbReference type="PROSITE-ProRule" id="PRU00235"/>
    </source>
</evidence>
<dbReference type="AlphaFoldDB" id="A0A7S2S3X1"/>
<evidence type="ECO:0000313" key="8">
    <source>
        <dbReference type="EMBL" id="CAD9688254.1"/>
    </source>
</evidence>
<comment type="similarity">
    <text evidence="5">Belongs to the TRAFAC class myosin-kinesin ATPase superfamily. Myosin family.</text>
</comment>
<name>A0A7S2S3X1_9STRA</name>
<dbReference type="Pfam" id="PF25390">
    <property type="entry name" value="WD40_RLD"/>
    <property type="match status" value="1"/>
</dbReference>
<dbReference type="GO" id="GO:0003774">
    <property type="term" value="F:cytoskeletal motor activity"/>
    <property type="evidence" value="ECO:0007669"/>
    <property type="project" value="InterPro"/>
</dbReference>
<evidence type="ECO:0000259" key="7">
    <source>
        <dbReference type="PROSITE" id="PS51456"/>
    </source>
</evidence>
<dbReference type="Gene3D" id="2.130.10.30">
    <property type="entry name" value="Regulator of chromosome condensation 1/beta-lactamase-inhibitor protein II"/>
    <property type="match status" value="2"/>
</dbReference>
<dbReference type="InterPro" id="IPR027417">
    <property type="entry name" value="P-loop_NTPase"/>
</dbReference>
<dbReference type="InterPro" id="IPR051625">
    <property type="entry name" value="Signaling_Regulatory_Domain"/>
</dbReference>
<proteinExistence type="inferred from homology"/>
<comment type="caution">
    <text evidence="5">Lacks conserved residue(s) required for the propagation of feature annotation.</text>
</comment>
<dbReference type="SUPFAM" id="SSF50985">
    <property type="entry name" value="RCC1/BLIP-II"/>
    <property type="match status" value="1"/>
</dbReference>
<dbReference type="InterPro" id="IPR058923">
    <property type="entry name" value="RCC1-like_dom"/>
</dbReference>
<dbReference type="PRINTS" id="PR00633">
    <property type="entry name" value="RCCNDNSATION"/>
</dbReference>
<sequence>MNITSLLQKSTTPLLKELFSGIDNENTRGTFTGSNAFLGSKFKDDINKLMKTLHTTTPHFVRCLKANGEKRHGFMDPDLVMHQLRYLGVLDSIRIRHSGFSFRTSFASFYSRFALVVPGMDSPAKLLGDPNFNEQVARTKCKELVDQLWRMVLTAQDENDRRLSKALSPRARPKADLGSLGSMIQLGTTRIFLRKQAIQTLEALRDVKLQSMDKAAMKIQSVVRMCNTRNKIRSVELGLARLRAAWRSIRDREDWIGHFRSLEAARSVANIWVAKAELGKRKRAVSAIQSFMVVSKAKMELRLAKTSATRIQVAMRAHILRKRIRVWTTSVVKLQSVVRSFLVRNRIYLYKVRSALLFQAVWRSHVVRKSIPFIVKHLAEKRKERFRIRSIKLIQLSFRAYLVRRRFLVLVSRARAIQFWANGILARERFLKTRKVTRLAQRLARGFLARARKQRIITRILVEEENWNVNQIRHREALGLDYINMNKVDAKPAFELRLDYNQKLVSGRPCTHSQVIDMDVSVDLKRAYPSSWTRASNCDAAQIVNGVSHSAVLTPGGKVLSWGFGDRGQLGHGTFTPEMSPRPVDYFLRPPPHFDLGKRIVVTRLASGDAHLLALTKNHKVYSWGSGSRGQLGHGSCDNLAKPAMIESLAKWKIDTIICGANHSAAKTTSGSVFTWGGGGLQLGHGPSFGSGDIATPRHVSRLSSERVCSLSSGRNFMAVVTKLGNIYTWGCNKFGQLGLGDQKDRVVPIKLEKDSNRRFAKICCGARHCVAIDVKGTVFVWGSNHYGQLGLGSTKDAHKPVKLVLTGRAKQVACGWRHTIALLESEDIYVCGVTQLHLDNAVRLDEDLLSSREDTIHRVLKPTLVQLNIKSAGRTIKHIDASTCHSFSHTHVTYEQRPASVNMSAAVLVPRSKATGKAPALVFETKQEGNDDIFVDAANDTKKDLTKLSSNELQQLVKALVRSGPDAKVYLEPAETKPTPAPNARVGSTSFIKPAVRVHKKPQNPHVRRSATYLREAELLDKYIHQEVDHTEEKFAQYHRAQKNTRMVREGSNEVEQLFAPNLLVEKNSPQPQKVVTEPPPPQKVTVPLSKKTTLASKRAAAIPTQKRATSARTGRKISSPRQVKNRDVFVQEEKNDVSSLVEQLHCQARLDAATVWDKFCK</sequence>
<protein>
    <recommendedName>
        <fullName evidence="7">Myosin motor domain-containing protein</fullName>
    </recommendedName>
</protein>
<dbReference type="SUPFAM" id="SSF52540">
    <property type="entry name" value="P-loop containing nucleoside triphosphate hydrolases"/>
    <property type="match status" value="1"/>
</dbReference>
<feature type="domain" description="Myosin motor" evidence="7">
    <location>
        <begin position="1"/>
        <end position="206"/>
    </location>
</feature>
<dbReference type="Pfam" id="PF00612">
    <property type="entry name" value="IQ"/>
    <property type="match status" value="4"/>
</dbReference>
<dbReference type="Gene3D" id="3.40.850.10">
    <property type="entry name" value="Kinesin motor domain"/>
    <property type="match status" value="1"/>
</dbReference>
<keyword evidence="3" id="KW-0505">Motor protein</keyword>
<dbReference type="PROSITE" id="PS51456">
    <property type="entry name" value="MYOSIN_MOTOR"/>
    <property type="match status" value="1"/>
</dbReference>
<dbReference type="PROSITE" id="PS00626">
    <property type="entry name" value="RCC1_2"/>
    <property type="match status" value="1"/>
</dbReference>
<feature type="repeat" description="RCC1" evidence="4">
    <location>
        <begin position="777"/>
        <end position="826"/>
    </location>
</feature>
<evidence type="ECO:0000256" key="1">
    <source>
        <dbReference type="ARBA" id="ARBA00022737"/>
    </source>
</evidence>
<feature type="region of interest" description="Disordered" evidence="6">
    <location>
        <begin position="1104"/>
        <end position="1123"/>
    </location>
</feature>
<dbReference type="InterPro" id="IPR009091">
    <property type="entry name" value="RCC1/BLIP-II"/>
</dbReference>
<organism evidence="8">
    <name type="scientific">Mucochytrium quahogii</name>
    <dbReference type="NCBI Taxonomy" id="96639"/>
    <lineage>
        <taxon>Eukaryota</taxon>
        <taxon>Sar</taxon>
        <taxon>Stramenopiles</taxon>
        <taxon>Bigyra</taxon>
        <taxon>Labyrinthulomycetes</taxon>
        <taxon>Thraustochytrida</taxon>
        <taxon>Thraustochytriidae</taxon>
        <taxon>Mucochytrium</taxon>
    </lineage>
</organism>
<evidence type="ECO:0000256" key="5">
    <source>
        <dbReference type="PROSITE-ProRule" id="PRU00782"/>
    </source>
</evidence>
<dbReference type="InterPro" id="IPR001609">
    <property type="entry name" value="Myosin_head_motor_dom-like"/>
</dbReference>
<dbReference type="PROSITE" id="PS50096">
    <property type="entry name" value="IQ"/>
    <property type="match status" value="4"/>
</dbReference>